<gene>
    <name evidence="2" type="ORF">A3I30_02730</name>
</gene>
<reference evidence="2 3" key="1">
    <citation type="journal article" date="2016" name="Nat. Commun.">
        <title>Thousands of microbial genomes shed light on interconnected biogeochemical processes in an aquifer system.</title>
        <authorList>
            <person name="Anantharaman K."/>
            <person name="Brown C.T."/>
            <person name="Hug L.A."/>
            <person name="Sharon I."/>
            <person name="Castelle C.J."/>
            <person name="Probst A.J."/>
            <person name="Thomas B.C."/>
            <person name="Singh A."/>
            <person name="Wilkins M.J."/>
            <person name="Karaoz U."/>
            <person name="Brodie E.L."/>
            <person name="Williams K.H."/>
            <person name="Hubbard S.S."/>
            <person name="Banfield J.F."/>
        </authorList>
    </citation>
    <scope>NUCLEOTIDE SEQUENCE [LARGE SCALE GENOMIC DNA]</scope>
</reference>
<evidence type="ECO:0000313" key="3">
    <source>
        <dbReference type="Proteomes" id="UP000177197"/>
    </source>
</evidence>
<name>A0A1F5CBG1_9BACT</name>
<dbReference type="EMBL" id="MEYV01000011">
    <property type="protein sequence ID" value="OGD40158.1"/>
    <property type="molecule type" value="Genomic_DNA"/>
</dbReference>
<feature type="compositionally biased region" description="Basic and acidic residues" evidence="1">
    <location>
        <begin position="166"/>
        <end position="195"/>
    </location>
</feature>
<dbReference type="InterPro" id="IPR011990">
    <property type="entry name" value="TPR-like_helical_dom_sf"/>
</dbReference>
<dbReference type="Gene3D" id="1.25.40.10">
    <property type="entry name" value="Tetratricopeptide repeat domain"/>
    <property type="match status" value="1"/>
</dbReference>
<dbReference type="AlphaFoldDB" id="A0A1F5CBG1"/>
<feature type="region of interest" description="Disordered" evidence="1">
    <location>
        <begin position="166"/>
        <end position="205"/>
    </location>
</feature>
<comment type="caution">
    <text evidence="2">The sequence shown here is derived from an EMBL/GenBank/DDBJ whole genome shotgun (WGS) entry which is preliminary data.</text>
</comment>
<protein>
    <submittedName>
        <fullName evidence="2">Uncharacterized protein</fullName>
    </submittedName>
</protein>
<organism evidence="2 3">
    <name type="scientific">Candidatus Azambacteria bacterium RIFCSPLOWO2_02_FULL_44_14</name>
    <dbReference type="NCBI Taxonomy" id="1797306"/>
    <lineage>
        <taxon>Bacteria</taxon>
        <taxon>Candidatus Azamiibacteriota</taxon>
    </lineage>
</organism>
<dbReference type="Proteomes" id="UP000177197">
    <property type="component" value="Unassembled WGS sequence"/>
</dbReference>
<dbReference type="SUPFAM" id="SSF48452">
    <property type="entry name" value="TPR-like"/>
    <property type="match status" value="1"/>
</dbReference>
<evidence type="ECO:0000313" key="2">
    <source>
        <dbReference type="EMBL" id="OGD40158.1"/>
    </source>
</evidence>
<accession>A0A1F5CBG1</accession>
<evidence type="ECO:0000256" key="1">
    <source>
        <dbReference type="SAM" id="MobiDB-lite"/>
    </source>
</evidence>
<proteinExistence type="predicted"/>
<sequence length="205" mass="24041">MKRKIRRFFKVILIAAAMLAVVFGIFKYLERNFIRRATERLDKNEPYAALAEFDSWQSFKIHRLALEWGLMDPLWYYHWGLAALRTGDYQKAYVQFRRVSEVSSDPVLKSLAYFNQGEARLWQWDAGAHENAASLYIDALKINPEMVIAKKRLEWLRQANLVKTKAEMKARGDKGRPNQDSKNQDDKDGQSEKFKSTQGKQRRGY</sequence>